<keyword evidence="5" id="KW-0547">Nucleotide-binding</keyword>
<evidence type="ECO:0000256" key="1">
    <source>
        <dbReference type="ARBA" id="ARBA00000085"/>
    </source>
</evidence>
<comment type="caution">
    <text evidence="11">The sequence shown here is derived from an EMBL/GenBank/DDBJ whole genome shotgun (WGS) entry which is preliminary data.</text>
</comment>
<dbReference type="GO" id="GO:0005524">
    <property type="term" value="F:ATP binding"/>
    <property type="evidence" value="ECO:0007669"/>
    <property type="project" value="UniProtKB-KW"/>
</dbReference>
<evidence type="ECO:0000259" key="10">
    <source>
        <dbReference type="Pfam" id="PF07568"/>
    </source>
</evidence>
<keyword evidence="9" id="KW-0812">Transmembrane</keyword>
<gene>
    <name evidence="11" type="ORF">ENS59_11840</name>
</gene>
<feature type="transmembrane region" description="Helical" evidence="9">
    <location>
        <begin position="7"/>
        <end position="29"/>
    </location>
</feature>
<dbReference type="Gene3D" id="3.30.450.20">
    <property type="entry name" value="PAS domain"/>
    <property type="match status" value="1"/>
</dbReference>
<protein>
    <recommendedName>
        <fullName evidence="2">histidine kinase</fullName>
        <ecNumber evidence="2">2.7.13.3</ecNumber>
    </recommendedName>
</protein>
<name>A0A7C3EB01_9SPIR</name>
<evidence type="ECO:0000313" key="11">
    <source>
        <dbReference type="EMBL" id="HFH30176.1"/>
    </source>
</evidence>
<evidence type="ECO:0000256" key="4">
    <source>
        <dbReference type="ARBA" id="ARBA00022679"/>
    </source>
</evidence>
<feature type="domain" description="Signal transduction histidine kinase subgroup 2 dimerisation and phosphoacceptor" evidence="10">
    <location>
        <begin position="86"/>
        <end position="150"/>
    </location>
</feature>
<dbReference type="EMBL" id="DSVL01000364">
    <property type="protein sequence ID" value="HFH30176.1"/>
    <property type="molecule type" value="Genomic_DNA"/>
</dbReference>
<evidence type="ECO:0000256" key="3">
    <source>
        <dbReference type="ARBA" id="ARBA00022553"/>
    </source>
</evidence>
<keyword evidence="4" id="KW-0808">Transferase</keyword>
<dbReference type="Pfam" id="PF07568">
    <property type="entry name" value="HisKA_2"/>
    <property type="match status" value="1"/>
</dbReference>
<dbReference type="EC" id="2.7.13.3" evidence="2"/>
<organism evidence="11">
    <name type="scientific">Gracilinema caldarium</name>
    <dbReference type="NCBI Taxonomy" id="215591"/>
    <lineage>
        <taxon>Bacteria</taxon>
        <taxon>Pseudomonadati</taxon>
        <taxon>Spirochaetota</taxon>
        <taxon>Spirochaetia</taxon>
        <taxon>Spirochaetales</taxon>
        <taxon>Breznakiellaceae</taxon>
        <taxon>Gracilinema</taxon>
    </lineage>
</organism>
<keyword evidence="9" id="KW-1133">Transmembrane helix</keyword>
<reference evidence="11" key="1">
    <citation type="journal article" date="2020" name="mSystems">
        <title>Genome- and Community-Level Interaction Insights into Carbon Utilization and Element Cycling Functions of Hydrothermarchaeota in Hydrothermal Sediment.</title>
        <authorList>
            <person name="Zhou Z."/>
            <person name="Liu Y."/>
            <person name="Xu W."/>
            <person name="Pan J."/>
            <person name="Luo Z.H."/>
            <person name="Li M."/>
        </authorList>
    </citation>
    <scope>NUCLEOTIDE SEQUENCE [LARGE SCALE GENOMIC DNA]</scope>
    <source>
        <strain evidence="11">SpSt-503</strain>
    </source>
</reference>
<dbReference type="AlphaFoldDB" id="A0A7C3EB01"/>
<sequence length="258" mass="29597">MKEAIRITLIYIIVAALWIFFSDSALAMLNLDIQTVVRISQYKGFFYVLVTGILLFSLIKKEMTEKNEVIVEQKTTLQQKEEVMRELHHRIKNNLQNIISIIHLETGEHGLTEVTTERILNKLYALSAIHDLVYTFAGFSHISLRQVLFNFFSYRLIPVQPEQLHISDAVQYSLEEMVPLALSFNELFEELTHFPHSYRFTITAKQKDTIDTLIYSPEYAMLNIDQKALSLYLTGSGASSTVIKQDGAVLIRFSFPAG</sequence>
<evidence type="ECO:0000256" key="8">
    <source>
        <dbReference type="SAM" id="Coils"/>
    </source>
</evidence>
<comment type="catalytic activity">
    <reaction evidence="1">
        <text>ATP + protein L-histidine = ADP + protein N-phospho-L-histidine.</text>
        <dbReference type="EC" id="2.7.13.3"/>
    </reaction>
</comment>
<dbReference type="GO" id="GO:0004673">
    <property type="term" value="F:protein histidine kinase activity"/>
    <property type="evidence" value="ECO:0007669"/>
    <property type="project" value="UniProtKB-EC"/>
</dbReference>
<dbReference type="PANTHER" id="PTHR41523:SF8">
    <property type="entry name" value="ETHYLENE RESPONSE SENSOR PROTEIN"/>
    <property type="match status" value="1"/>
</dbReference>
<evidence type="ECO:0000256" key="7">
    <source>
        <dbReference type="ARBA" id="ARBA00022840"/>
    </source>
</evidence>
<keyword evidence="8" id="KW-0175">Coiled coil</keyword>
<evidence type="ECO:0000256" key="6">
    <source>
        <dbReference type="ARBA" id="ARBA00022777"/>
    </source>
</evidence>
<evidence type="ECO:0000256" key="5">
    <source>
        <dbReference type="ARBA" id="ARBA00022741"/>
    </source>
</evidence>
<keyword evidence="6 11" id="KW-0418">Kinase</keyword>
<dbReference type="InterPro" id="IPR011495">
    <property type="entry name" value="Sig_transdc_His_kin_sub2_dim/P"/>
</dbReference>
<keyword evidence="9" id="KW-0472">Membrane</keyword>
<keyword evidence="7" id="KW-0067">ATP-binding</keyword>
<feature type="coiled-coil region" evidence="8">
    <location>
        <begin position="60"/>
        <end position="97"/>
    </location>
</feature>
<feature type="transmembrane region" description="Helical" evidence="9">
    <location>
        <begin position="41"/>
        <end position="59"/>
    </location>
</feature>
<evidence type="ECO:0000256" key="2">
    <source>
        <dbReference type="ARBA" id="ARBA00012438"/>
    </source>
</evidence>
<accession>A0A7C3EB01</accession>
<evidence type="ECO:0000256" key="9">
    <source>
        <dbReference type="SAM" id="Phobius"/>
    </source>
</evidence>
<proteinExistence type="predicted"/>
<keyword evidence="3" id="KW-0597">Phosphoprotein</keyword>
<dbReference type="PANTHER" id="PTHR41523">
    <property type="entry name" value="TWO-COMPONENT SYSTEM SENSOR PROTEIN"/>
    <property type="match status" value="1"/>
</dbReference>